<reference evidence="2 3" key="1">
    <citation type="submission" date="2023-08" db="EMBL/GenBank/DDBJ databases">
        <title>Black Yeasts Isolated from many extreme environments.</title>
        <authorList>
            <person name="Coleine C."/>
            <person name="Stajich J.E."/>
            <person name="Selbmann L."/>
        </authorList>
    </citation>
    <scope>NUCLEOTIDE SEQUENCE [LARGE SCALE GENOMIC DNA]</scope>
    <source>
        <strain evidence="2 3">CCFEE 5935</strain>
    </source>
</reference>
<dbReference type="EMBL" id="JAVRRT010000004">
    <property type="protein sequence ID" value="KAK5172795.1"/>
    <property type="molecule type" value="Genomic_DNA"/>
</dbReference>
<dbReference type="AlphaFoldDB" id="A0AAV9PGT3"/>
<dbReference type="PANTHER" id="PTHR37576:SF2">
    <property type="entry name" value="DEFECT AT LOW TEMPERATURE PROTEIN 1"/>
    <property type="match status" value="1"/>
</dbReference>
<dbReference type="RefSeq" id="XP_064661513.1">
    <property type="nucleotide sequence ID" value="XM_064800174.1"/>
</dbReference>
<keyword evidence="3" id="KW-1185">Reference proteome</keyword>
<dbReference type="PANTHER" id="PTHR37576">
    <property type="entry name" value="DEFECT AT LOW TEMPERATURE PROTEIN 1"/>
    <property type="match status" value="1"/>
</dbReference>
<accession>A0AAV9PGT3</accession>
<feature type="chain" id="PRO_5043698634" evidence="1">
    <location>
        <begin position="21"/>
        <end position="549"/>
    </location>
</feature>
<dbReference type="GeneID" id="89924262"/>
<sequence>MTSIVAALAILLGSRGQAVADWKTPPSTYLAVCTALANLAMRYACINGVVIAWYRRALRGSTIKRLHYDWHAGTTLRGAIMSGRHMGLLGIACIASTLVVIDGPLLQRASGVVSVPIDKEIPLQVFLAEEVPTDFSGYWYDQKSVGVAQTWSFSFNATIPTGYGSAPNTIFTSSGRNSISFEANKHFLTGAPMHGIVRGCSGECKLKLRAPALAITSCSSHVVPVDYTQRLSKAQIESLALRGPPLNTVSFLVSGSLLVDDDYEAINIITGYSDAPECTGEMKYSACTLRAAIGEYDATLRGDNLTLDNGSPRILTVANNTRVNRRTNQHSGGQPSTLAAISFLIRLKWEGYALQYKFGSGITSMSAGAGAELMYAGSYSHATCATYANPQDDVLQFVNRAMVYLGAAAAQRDSTYLQTHMDAGTTANRTTSGFVQGDHNVYSTDLSWFIAASLVEMACIALIFPTYWGFWRLGRPVSFSPLELAKAFEAPALSTCNSNSSGREIAKSMGEVEIRYGITSSQANRGGTKLVFAHPAFVVPPQQRTLFDI</sequence>
<evidence type="ECO:0000313" key="3">
    <source>
        <dbReference type="Proteomes" id="UP001337655"/>
    </source>
</evidence>
<name>A0AAV9PGT3_9PEZI</name>
<protein>
    <submittedName>
        <fullName evidence="2">Uncharacterized protein</fullName>
    </submittedName>
</protein>
<keyword evidence="1" id="KW-0732">Signal</keyword>
<gene>
    <name evidence="2" type="ORF">LTR77_002915</name>
</gene>
<dbReference type="InterPro" id="IPR021514">
    <property type="entry name" value="DUF3176"/>
</dbReference>
<dbReference type="Proteomes" id="UP001337655">
    <property type="component" value="Unassembled WGS sequence"/>
</dbReference>
<comment type="caution">
    <text evidence="2">The sequence shown here is derived from an EMBL/GenBank/DDBJ whole genome shotgun (WGS) entry which is preliminary data.</text>
</comment>
<dbReference type="Pfam" id="PF11374">
    <property type="entry name" value="DUF3176"/>
    <property type="match status" value="1"/>
</dbReference>
<feature type="signal peptide" evidence="1">
    <location>
        <begin position="1"/>
        <end position="20"/>
    </location>
</feature>
<evidence type="ECO:0000313" key="2">
    <source>
        <dbReference type="EMBL" id="KAK5172795.1"/>
    </source>
</evidence>
<proteinExistence type="predicted"/>
<evidence type="ECO:0000256" key="1">
    <source>
        <dbReference type="SAM" id="SignalP"/>
    </source>
</evidence>
<organism evidence="2 3">
    <name type="scientific">Saxophila tyrrhenica</name>
    <dbReference type="NCBI Taxonomy" id="1690608"/>
    <lineage>
        <taxon>Eukaryota</taxon>
        <taxon>Fungi</taxon>
        <taxon>Dikarya</taxon>
        <taxon>Ascomycota</taxon>
        <taxon>Pezizomycotina</taxon>
        <taxon>Dothideomycetes</taxon>
        <taxon>Dothideomycetidae</taxon>
        <taxon>Mycosphaerellales</taxon>
        <taxon>Extremaceae</taxon>
        <taxon>Saxophila</taxon>
    </lineage>
</organism>